<dbReference type="EMBL" id="BMRE01000004">
    <property type="protein sequence ID" value="GGU25712.1"/>
    <property type="molecule type" value="Genomic_DNA"/>
</dbReference>
<name>A0ABQ2UDV0_9PSEU</name>
<accession>A0ABQ2UDV0</accession>
<evidence type="ECO:0000313" key="2">
    <source>
        <dbReference type="EMBL" id="GGU25712.1"/>
    </source>
</evidence>
<sequence>MWTERTHRSDDGRETAQDQHGCVVRRTGVPVAILCAVRMSWKYSRVSRLWIGNIGSRGDKGENFCAISRVRTEWPTTISRAAGKRYHRSASAETTPPERPPYAPASAPALPHSREEAAAPVGAEADGQAAPG</sequence>
<evidence type="ECO:0000313" key="3">
    <source>
        <dbReference type="Proteomes" id="UP000649573"/>
    </source>
</evidence>
<evidence type="ECO:0000256" key="1">
    <source>
        <dbReference type="SAM" id="MobiDB-lite"/>
    </source>
</evidence>
<proteinExistence type="predicted"/>
<reference evidence="3" key="1">
    <citation type="journal article" date="2019" name="Int. J. Syst. Evol. Microbiol.">
        <title>The Global Catalogue of Microorganisms (GCM) 10K type strain sequencing project: providing services to taxonomists for standard genome sequencing and annotation.</title>
        <authorList>
            <consortium name="The Broad Institute Genomics Platform"/>
            <consortium name="The Broad Institute Genome Sequencing Center for Infectious Disease"/>
            <person name="Wu L."/>
            <person name="Ma J."/>
        </authorList>
    </citation>
    <scope>NUCLEOTIDE SEQUENCE [LARGE SCALE GENOMIC DNA]</scope>
    <source>
        <strain evidence="3">JCM 3296</strain>
    </source>
</reference>
<keyword evidence="3" id="KW-1185">Reference proteome</keyword>
<protein>
    <submittedName>
        <fullName evidence="2">Uncharacterized protein</fullName>
    </submittedName>
</protein>
<feature type="region of interest" description="Disordered" evidence="1">
    <location>
        <begin position="82"/>
        <end position="132"/>
    </location>
</feature>
<gene>
    <name evidence="2" type="ORF">GCM10010178_17370</name>
</gene>
<dbReference type="Proteomes" id="UP000649573">
    <property type="component" value="Unassembled WGS sequence"/>
</dbReference>
<comment type="caution">
    <text evidence="2">The sequence shown here is derived from an EMBL/GenBank/DDBJ whole genome shotgun (WGS) entry which is preliminary data.</text>
</comment>
<organism evidence="2 3">
    <name type="scientific">Lentzea flava</name>
    <dbReference type="NCBI Taxonomy" id="103732"/>
    <lineage>
        <taxon>Bacteria</taxon>
        <taxon>Bacillati</taxon>
        <taxon>Actinomycetota</taxon>
        <taxon>Actinomycetes</taxon>
        <taxon>Pseudonocardiales</taxon>
        <taxon>Pseudonocardiaceae</taxon>
        <taxon>Lentzea</taxon>
    </lineage>
</organism>